<comment type="caution">
    <text evidence="2">The sequence shown here is derived from an EMBL/GenBank/DDBJ whole genome shotgun (WGS) entry which is preliminary data.</text>
</comment>
<dbReference type="EMBL" id="JAGSYN010000189">
    <property type="protein sequence ID" value="KAG7661907.1"/>
    <property type="molecule type" value="Genomic_DNA"/>
</dbReference>
<feature type="compositionally biased region" description="Polar residues" evidence="1">
    <location>
        <begin position="24"/>
        <end position="48"/>
    </location>
</feature>
<name>A0A8J5UK66_9ASCO</name>
<dbReference type="Pfam" id="PF08728">
    <property type="entry name" value="CRT10"/>
    <property type="match status" value="2"/>
</dbReference>
<feature type="compositionally biased region" description="Acidic residues" evidence="1">
    <location>
        <begin position="109"/>
        <end position="124"/>
    </location>
</feature>
<dbReference type="AlphaFoldDB" id="A0A8J5UK66"/>
<evidence type="ECO:0000313" key="3">
    <source>
        <dbReference type="Proteomes" id="UP000694255"/>
    </source>
</evidence>
<dbReference type="GeneID" id="73471374"/>
<evidence type="ECO:0000256" key="1">
    <source>
        <dbReference type="SAM" id="MobiDB-lite"/>
    </source>
</evidence>
<evidence type="ECO:0000313" key="2">
    <source>
        <dbReference type="EMBL" id="KAG7661907.1"/>
    </source>
</evidence>
<protein>
    <submittedName>
        <fullName evidence="2">Uncharacterized protein</fullName>
    </submittedName>
</protein>
<sequence>MEEPNLKHQYKQFLRSRGIRRIARTSSSNQDHQHTTTTIRSRATSDGNIRINTVISNLREQDRRNRERDNVFEDDDDVDVEVDEPLRIISIFRGENGSDRSNSTVSGIGEEEEQGEEEMSEDDEDVIGDHEFRSNNEDNPDSDVFYNTRRETFAFGEQSLISNIESPPPSHDDGTTNYVDIDRDYEYISVNDDNSPDSIEEESEPQEISTEVTFPKSSQEAYEKWEFKPVYSDNPTGLGIKELPTTSITIENSDPAKILTISPGDKFPNSLRLNYLGIQKLYGLEDMRKYKNNLSTIISSTNNHVDYLIQASNSEILIYEFNTVNNLPTKRPVLKFDTRPTYTSSTDRLISTWPYFPHTINFMKTIGDFNERETLAVCSDDGTLMMWYSDTIISYIKKFQYAKKFPDEEEVEGGYRDENRFAGLKIQPDFKIKLEASLWGVDHRHYRDQYGSDHYIIVCSDNSQSLSLFYYHPRDERFYHVKSHQILHNIPEVSIVDVDFLGYGDIHSINVACASISGEIIVFNFKFKLVAGPLDIDEFEYYRKRDLLYYVDPTMEQLENRNGIDPNDQTLRILRNKRFKRCKFTHPKVISRCVLSEDGWTIKPINGKYFLPVSSISAVFGDLNINEQEQIKRINEESKILDLTYDPMITSDLGLASNWQFFESKITNLGLVEHHHLDPEGQGLKLTSTDDEYRRIHKDLFRTLRQTTTTTITKPPSMNGKSYKLSHPSPQPTFLLVSTGRKLAMFNYPSLYCPTATKKLFNLSIPYEESKYSNRISITHIIPELSCLIAISQQGLVSIMRLCKYRGIYGMRQEHLFPNALSLAIGYHGYRTITGLSLRDRCIWGEGGVLELARYLLYISYNDGVVIGYELKLNSDDRISVGHL</sequence>
<proteinExistence type="predicted"/>
<reference evidence="2 3" key="1">
    <citation type="journal article" date="2021" name="DNA Res.">
        <title>Genome analysis of Candida subhashii reveals its hybrid nature and dual mitochondrial genome conformations.</title>
        <authorList>
            <person name="Mixao V."/>
            <person name="Hegedusova E."/>
            <person name="Saus E."/>
            <person name="Pryszcz L.P."/>
            <person name="Cillingova A."/>
            <person name="Nosek J."/>
            <person name="Gabaldon T."/>
        </authorList>
    </citation>
    <scope>NUCLEOTIDE SEQUENCE [LARGE SCALE GENOMIC DNA]</scope>
    <source>
        <strain evidence="2 3">CBS 10753</strain>
    </source>
</reference>
<gene>
    <name evidence="2" type="ORF">J8A68_004574</name>
</gene>
<feature type="region of interest" description="Disordered" evidence="1">
    <location>
        <begin position="23"/>
        <end position="48"/>
    </location>
</feature>
<dbReference type="OrthoDB" id="4068815at2759"/>
<dbReference type="RefSeq" id="XP_049262140.1">
    <property type="nucleotide sequence ID" value="XM_049408547.1"/>
</dbReference>
<dbReference type="Proteomes" id="UP000694255">
    <property type="component" value="Unassembled WGS sequence"/>
</dbReference>
<dbReference type="InterPro" id="IPR014839">
    <property type="entry name" value="Crt10"/>
</dbReference>
<accession>A0A8J5UK66</accession>
<keyword evidence="3" id="KW-1185">Reference proteome</keyword>
<feature type="region of interest" description="Disordered" evidence="1">
    <location>
        <begin position="94"/>
        <end position="124"/>
    </location>
</feature>
<organism evidence="2 3">
    <name type="scientific">[Candida] subhashii</name>
    <dbReference type="NCBI Taxonomy" id="561895"/>
    <lineage>
        <taxon>Eukaryota</taxon>
        <taxon>Fungi</taxon>
        <taxon>Dikarya</taxon>
        <taxon>Ascomycota</taxon>
        <taxon>Saccharomycotina</taxon>
        <taxon>Pichiomycetes</taxon>
        <taxon>Debaryomycetaceae</taxon>
        <taxon>Spathaspora</taxon>
    </lineage>
</organism>